<protein>
    <submittedName>
        <fullName evidence="1">Uncharacterized protein</fullName>
    </submittedName>
</protein>
<accession>A0A2I2KP84</accession>
<proteinExistence type="predicted"/>
<dbReference type="AlphaFoldDB" id="A0A2I2KP84"/>
<dbReference type="EMBL" id="FZMO01000101">
    <property type="protein sequence ID" value="SNQ47452.1"/>
    <property type="molecule type" value="Genomic_DNA"/>
</dbReference>
<name>A0A2I2KP84_9ACTN</name>
<keyword evidence="2" id="KW-1185">Reference proteome</keyword>
<evidence type="ECO:0000313" key="1">
    <source>
        <dbReference type="EMBL" id="SNQ47452.1"/>
    </source>
</evidence>
<gene>
    <name evidence="1" type="ORF">FRACA_190031</name>
</gene>
<evidence type="ECO:0000313" key="2">
    <source>
        <dbReference type="Proteomes" id="UP000234331"/>
    </source>
</evidence>
<reference evidence="1 2" key="1">
    <citation type="submission" date="2017-06" db="EMBL/GenBank/DDBJ databases">
        <authorList>
            <person name="Kim H.J."/>
            <person name="Triplett B.A."/>
        </authorList>
    </citation>
    <scope>NUCLEOTIDE SEQUENCE [LARGE SCALE GENOMIC DNA]</scope>
    <source>
        <strain evidence="1">FRACA_ARgP5</strain>
    </source>
</reference>
<sequence>MVESSTASFPAGITVESVDLAG</sequence>
<organism evidence="1 2">
    <name type="scientific">Frankia canadensis</name>
    <dbReference type="NCBI Taxonomy" id="1836972"/>
    <lineage>
        <taxon>Bacteria</taxon>
        <taxon>Bacillati</taxon>
        <taxon>Actinomycetota</taxon>
        <taxon>Actinomycetes</taxon>
        <taxon>Frankiales</taxon>
        <taxon>Frankiaceae</taxon>
        <taxon>Frankia</taxon>
    </lineage>
</organism>
<dbReference type="Proteomes" id="UP000234331">
    <property type="component" value="Unassembled WGS sequence"/>
</dbReference>